<dbReference type="InterPro" id="IPR029033">
    <property type="entry name" value="His_PPase_superfam"/>
</dbReference>
<sequence length="243" mass="25796">MRLMLIRHGQTPSNVHGVLDTARPGPGLTELGHEQAARIPESLADTPVDALFASTLVRTQLTANPLAAERGLDVAVLPGLHEIEAGELEGRSDRDSVVTYLKTTFAWGIGDLDARMPGGPDGHDFFDRFDSDIESILQTDARTAALVSHGGAIRVWVARHATNVGPKFAAENALDNTGIVVMEGSFAEGWVLTRWQDRPVGGTEVADASAADPTGEGLRVAAGSEEAAALVESNVEHIAQHRK</sequence>
<dbReference type="PANTHER" id="PTHR48100:SF58">
    <property type="entry name" value="PE-PGRS FAMILY PROTEIN PE_PGRS11"/>
    <property type="match status" value="1"/>
</dbReference>
<evidence type="ECO:0000313" key="1">
    <source>
        <dbReference type="EMBL" id="PWB98274.1"/>
    </source>
</evidence>
<comment type="caution">
    <text evidence="1">The sequence shown here is derived from an EMBL/GenBank/DDBJ whole genome shotgun (WGS) entry which is preliminary data.</text>
</comment>
<proteinExistence type="predicted"/>
<keyword evidence="2" id="KW-1185">Reference proteome</keyword>
<dbReference type="AlphaFoldDB" id="A0A2U1T311"/>
<protein>
    <submittedName>
        <fullName evidence="1">Histidine phosphatase family protein</fullName>
    </submittedName>
</protein>
<dbReference type="RefSeq" id="WP_108998013.1">
    <property type="nucleotide sequence ID" value="NZ_QEEX01000001.1"/>
</dbReference>
<dbReference type="EMBL" id="QEEX01000001">
    <property type="protein sequence ID" value="PWB98274.1"/>
    <property type="molecule type" value="Genomic_DNA"/>
</dbReference>
<evidence type="ECO:0000313" key="2">
    <source>
        <dbReference type="Proteomes" id="UP000244978"/>
    </source>
</evidence>
<dbReference type="Pfam" id="PF00300">
    <property type="entry name" value="His_Phos_1"/>
    <property type="match status" value="1"/>
</dbReference>
<dbReference type="Proteomes" id="UP000244978">
    <property type="component" value="Unassembled WGS sequence"/>
</dbReference>
<gene>
    <name evidence="1" type="ORF">DF220_10870</name>
</gene>
<dbReference type="CDD" id="cd07067">
    <property type="entry name" value="HP_PGM_like"/>
    <property type="match status" value="1"/>
</dbReference>
<dbReference type="GO" id="GO:0016791">
    <property type="term" value="F:phosphatase activity"/>
    <property type="evidence" value="ECO:0007669"/>
    <property type="project" value="TreeGrafter"/>
</dbReference>
<dbReference type="InterPro" id="IPR001345">
    <property type="entry name" value="PG/BPGM_mutase_AS"/>
</dbReference>
<dbReference type="PROSITE" id="PS00175">
    <property type="entry name" value="PG_MUTASE"/>
    <property type="match status" value="1"/>
</dbReference>
<dbReference type="InterPro" id="IPR013078">
    <property type="entry name" value="His_Pase_superF_clade-1"/>
</dbReference>
<dbReference type="PANTHER" id="PTHR48100">
    <property type="entry name" value="BROAD-SPECIFICITY PHOSPHATASE YOR283W-RELATED"/>
    <property type="match status" value="1"/>
</dbReference>
<reference evidence="2" key="1">
    <citation type="submission" date="2018-04" db="EMBL/GenBank/DDBJ databases">
        <authorList>
            <person name="Liu S."/>
            <person name="Wang Z."/>
            <person name="Li J."/>
        </authorList>
    </citation>
    <scope>NUCLEOTIDE SEQUENCE [LARGE SCALE GENOMIC DNA]</scope>
    <source>
        <strain evidence="2">S1194</strain>
    </source>
</reference>
<accession>A0A2U1T311</accession>
<name>A0A2U1T311_9MICO</name>
<dbReference type="SUPFAM" id="SSF53254">
    <property type="entry name" value="Phosphoglycerate mutase-like"/>
    <property type="match status" value="1"/>
</dbReference>
<organism evidence="1 2">
    <name type="scientific">Homoserinimonas hongtaonis</name>
    <dbReference type="NCBI Taxonomy" id="2079791"/>
    <lineage>
        <taxon>Bacteria</taxon>
        <taxon>Bacillati</taxon>
        <taxon>Actinomycetota</taxon>
        <taxon>Actinomycetes</taxon>
        <taxon>Micrococcales</taxon>
        <taxon>Microbacteriaceae</taxon>
        <taxon>Homoserinimonas</taxon>
    </lineage>
</organism>
<dbReference type="InterPro" id="IPR050275">
    <property type="entry name" value="PGM_Phosphatase"/>
</dbReference>
<dbReference type="Gene3D" id="3.40.50.1240">
    <property type="entry name" value="Phosphoglycerate mutase-like"/>
    <property type="match status" value="1"/>
</dbReference>
<dbReference type="GO" id="GO:0005737">
    <property type="term" value="C:cytoplasm"/>
    <property type="evidence" value="ECO:0007669"/>
    <property type="project" value="TreeGrafter"/>
</dbReference>
<dbReference type="SMART" id="SM00855">
    <property type="entry name" value="PGAM"/>
    <property type="match status" value="1"/>
</dbReference>